<keyword evidence="12 15" id="KW-0503">Monooxygenase</keyword>
<keyword evidence="8" id="KW-0256">Endoplasmic reticulum</keyword>
<dbReference type="Proteomes" id="UP000669903">
    <property type="component" value="Unassembled WGS sequence"/>
</dbReference>
<evidence type="ECO:0000256" key="3">
    <source>
        <dbReference type="ARBA" id="ARBA00004174"/>
    </source>
</evidence>
<evidence type="ECO:0000256" key="6">
    <source>
        <dbReference type="ARBA" id="ARBA00022617"/>
    </source>
</evidence>
<feature type="non-terminal residue" evidence="17">
    <location>
        <position position="1"/>
    </location>
</feature>
<feature type="non-terminal residue" evidence="17">
    <location>
        <position position="665"/>
    </location>
</feature>
<evidence type="ECO:0000256" key="10">
    <source>
        <dbReference type="ARBA" id="ARBA00023002"/>
    </source>
</evidence>
<evidence type="ECO:0000256" key="2">
    <source>
        <dbReference type="ARBA" id="ARBA00003690"/>
    </source>
</evidence>
<evidence type="ECO:0000313" key="18">
    <source>
        <dbReference type="Proteomes" id="UP000669903"/>
    </source>
</evidence>
<name>A0A836GLU4_9HYME</name>
<evidence type="ECO:0000256" key="5">
    <source>
        <dbReference type="ARBA" id="ARBA00010617"/>
    </source>
</evidence>
<comment type="subcellular location">
    <subcellularLocation>
        <location evidence="4">Endoplasmic reticulum membrane</location>
        <topology evidence="4">Peripheral membrane protein</topology>
    </subcellularLocation>
    <subcellularLocation>
        <location evidence="3">Microsome membrane</location>
        <topology evidence="3">Peripheral membrane protein</topology>
    </subcellularLocation>
</comment>
<keyword evidence="13 16" id="KW-0472">Membrane</keyword>
<dbReference type="InterPro" id="IPR017972">
    <property type="entry name" value="Cyt_P450_CS"/>
</dbReference>
<organism evidence="17 18">
    <name type="scientific">Acromyrmex charruanus</name>
    <dbReference type="NCBI Taxonomy" id="2715315"/>
    <lineage>
        <taxon>Eukaryota</taxon>
        <taxon>Metazoa</taxon>
        <taxon>Ecdysozoa</taxon>
        <taxon>Arthropoda</taxon>
        <taxon>Hexapoda</taxon>
        <taxon>Insecta</taxon>
        <taxon>Pterygota</taxon>
        <taxon>Neoptera</taxon>
        <taxon>Endopterygota</taxon>
        <taxon>Hymenoptera</taxon>
        <taxon>Apocrita</taxon>
        <taxon>Aculeata</taxon>
        <taxon>Formicoidea</taxon>
        <taxon>Formicidae</taxon>
        <taxon>Myrmicinae</taxon>
        <taxon>Acromyrmex</taxon>
    </lineage>
</organism>
<evidence type="ECO:0000256" key="16">
    <source>
        <dbReference type="SAM" id="Phobius"/>
    </source>
</evidence>
<dbReference type="GO" id="GO:0020037">
    <property type="term" value="F:heme binding"/>
    <property type="evidence" value="ECO:0007669"/>
    <property type="project" value="InterPro"/>
</dbReference>
<dbReference type="PRINTS" id="PR00385">
    <property type="entry name" value="P450"/>
</dbReference>
<dbReference type="InterPro" id="IPR050476">
    <property type="entry name" value="Insect_CytP450_Detox"/>
</dbReference>
<keyword evidence="7 14" id="KW-0479">Metal-binding</keyword>
<dbReference type="PANTHER" id="PTHR24292:SF54">
    <property type="entry name" value="CYP9F3-RELATED"/>
    <property type="match status" value="1"/>
</dbReference>
<sequence>IKMKEILEILCGIIVLIFAFYYYYKLKFDFWKKHGIPGPKPIIYFGAAKDIILQKKIPLEYYKEIYDEYKHASLVGFFIKTKPILMINDPALIKDVLITDSMIFTDRGIPYSKKALRILGYELFFYIRYVDDIAMAVPYESINEILDTFNSMHSRIQFTLKVGEDELNFLDVILIKNQSTIEFDWFHKPTCSSRFNLRGMVDRAVMLCYPKYHLKNIEQSNFLENDHSLEFIFNKSLIHNVTKKQEKIKLIEKFLVKSVITQYRLDHSHEFEWNNAEPIMDTLFWTKGEESLHLKAKLSPLFTPSKLKSMLSLLIQRSEAFKNWLDNSLLLKNKYINCNELTEKLTADYSSVCLLNYDIKSFQDKEIEVCKYVKRFNKGDSWKYILKQLLPDKVINNKLCDLISYYLFDADLMQFCIRFGMDIVNYRKKHNISKYDFINILKEFKKNKKSTEKEMLDQYFVTELFMLFLAAFDTSAKTICNALYELALNHTIQNRLREEIRNTCIKCNGEITFDDINMMFYLDAVCKETIRKYPIVDVIMRQASSAYTFRNSQLTVPKGQIVNIPVHGIHFDPDIYPKPEIYDPERFIGEAARFRQSMHFIPFGYGPRNCLGERFGLLQFKMGLITFLRNYKFDVCEQTPRKLKYISAVLIQQPNDIYLKITKIE</sequence>
<dbReference type="Pfam" id="PF00067">
    <property type="entry name" value="p450"/>
    <property type="match status" value="1"/>
</dbReference>
<comment type="function">
    <text evidence="2">May be involved in the metabolism of insect hormones and in the breakdown of synthetic insecticides.</text>
</comment>
<evidence type="ECO:0000256" key="4">
    <source>
        <dbReference type="ARBA" id="ARBA00004406"/>
    </source>
</evidence>
<keyword evidence="16" id="KW-1133">Transmembrane helix</keyword>
<feature type="transmembrane region" description="Helical" evidence="16">
    <location>
        <begin position="6"/>
        <end position="24"/>
    </location>
</feature>
<evidence type="ECO:0000256" key="15">
    <source>
        <dbReference type="RuleBase" id="RU000461"/>
    </source>
</evidence>
<dbReference type="GO" id="GO:0004497">
    <property type="term" value="F:monooxygenase activity"/>
    <property type="evidence" value="ECO:0007669"/>
    <property type="project" value="UniProtKB-KW"/>
</dbReference>
<evidence type="ECO:0000256" key="13">
    <source>
        <dbReference type="ARBA" id="ARBA00023136"/>
    </source>
</evidence>
<comment type="similarity">
    <text evidence="5 15">Belongs to the cytochrome P450 family.</text>
</comment>
<reference evidence="17" key="1">
    <citation type="submission" date="2020-03" db="EMBL/GenBank/DDBJ databases">
        <title>Relaxed selection underlies rapid genomic changes in the transitions from sociality to social parasitism in ants.</title>
        <authorList>
            <person name="Bi X."/>
        </authorList>
    </citation>
    <scope>NUCLEOTIDE SEQUENCE</scope>
    <source>
        <strain evidence="17">BGI-DK2014a</strain>
        <tissue evidence="17">Whole body</tissue>
    </source>
</reference>
<comment type="cofactor">
    <cofactor evidence="1 14">
        <name>heme</name>
        <dbReference type="ChEBI" id="CHEBI:30413"/>
    </cofactor>
</comment>
<evidence type="ECO:0000256" key="8">
    <source>
        <dbReference type="ARBA" id="ARBA00022824"/>
    </source>
</evidence>
<dbReference type="GO" id="GO:0005789">
    <property type="term" value="C:endoplasmic reticulum membrane"/>
    <property type="evidence" value="ECO:0007669"/>
    <property type="project" value="UniProtKB-SubCell"/>
</dbReference>
<keyword evidence="6 14" id="KW-0349">Heme</keyword>
<dbReference type="InterPro" id="IPR001128">
    <property type="entry name" value="Cyt_P450"/>
</dbReference>
<dbReference type="InterPro" id="IPR002403">
    <property type="entry name" value="Cyt_P450_E_grp-IV"/>
</dbReference>
<accession>A0A836GLU4</accession>
<dbReference type="GO" id="GO:0005506">
    <property type="term" value="F:iron ion binding"/>
    <property type="evidence" value="ECO:0007669"/>
    <property type="project" value="InterPro"/>
</dbReference>
<dbReference type="InterPro" id="IPR036396">
    <property type="entry name" value="Cyt_P450_sf"/>
</dbReference>
<dbReference type="GO" id="GO:0016705">
    <property type="term" value="F:oxidoreductase activity, acting on paired donors, with incorporation or reduction of molecular oxygen"/>
    <property type="evidence" value="ECO:0007669"/>
    <property type="project" value="InterPro"/>
</dbReference>
<evidence type="ECO:0000256" key="1">
    <source>
        <dbReference type="ARBA" id="ARBA00001971"/>
    </source>
</evidence>
<evidence type="ECO:0000256" key="9">
    <source>
        <dbReference type="ARBA" id="ARBA00022848"/>
    </source>
</evidence>
<keyword evidence="18" id="KW-1185">Reference proteome</keyword>
<keyword evidence="9" id="KW-0492">Microsome</keyword>
<protein>
    <submittedName>
        <fullName evidence="17">C6A17 protein</fullName>
    </submittedName>
</protein>
<evidence type="ECO:0000256" key="11">
    <source>
        <dbReference type="ARBA" id="ARBA00023004"/>
    </source>
</evidence>
<evidence type="ECO:0000313" key="17">
    <source>
        <dbReference type="EMBL" id="KAG5345552.1"/>
    </source>
</evidence>
<keyword evidence="16" id="KW-0812">Transmembrane</keyword>
<keyword evidence="10 15" id="KW-0560">Oxidoreductase</keyword>
<keyword evidence="11 14" id="KW-0408">Iron</keyword>
<proteinExistence type="inferred from homology"/>
<feature type="binding site" description="axial binding residue" evidence="14">
    <location>
        <position position="610"/>
    </location>
    <ligand>
        <name>heme</name>
        <dbReference type="ChEBI" id="CHEBI:30413"/>
    </ligand>
    <ligandPart>
        <name>Fe</name>
        <dbReference type="ChEBI" id="CHEBI:18248"/>
    </ligandPart>
</feature>
<dbReference type="PRINTS" id="PR00465">
    <property type="entry name" value="EP450IV"/>
</dbReference>
<dbReference type="PROSITE" id="PS00086">
    <property type="entry name" value="CYTOCHROME_P450"/>
    <property type="match status" value="1"/>
</dbReference>
<evidence type="ECO:0000256" key="7">
    <source>
        <dbReference type="ARBA" id="ARBA00022723"/>
    </source>
</evidence>
<dbReference type="Gene3D" id="1.10.630.10">
    <property type="entry name" value="Cytochrome P450"/>
    <property type="match status" value="2"/>
</dbReference>
<comment type="caution">
    <text evidence="17">The sequence shown here is derived from an EMBL/GenBank/DDBJ whole genome shotgun (WGS) entry which is preliminary data.</text>
</comment>
<evidence type="ECO:0000256" key="12">
    <source>
        <dbReference type="ARBA" id="ARBA00023033"/>
    </source>
</evidence>
<dbReference type="AlphaFoldDB" id="A0A836GLU4"/>
<dbReference type="SUPFAM" id="SSF48264">
    <property type="entry name" value="Cytochrome P450"/>
    <property type="match status" value="2"/>
</dbReference>
<dbReference type="EMBL" id="JAANIC010002283">
    <property type="protein sequence ID" value="KAG5345552.1"/>
    <property type="molecule type" value="Genomic_DNA"/>
</dbReference>
<dbReference type="PANTHER" id="PTHR24292">
    <property type="entry name" value="CYTOCHROME P450"/>
    <property type="match status" value="1"/>
</dbReference>
<evidence type="ECO:0000256" key="14">
    <source>
        <dbReference type="PIRSR" id="PIRSR602403-1"/>
    </source>
</evidence>
<gene>
    <name evidence="17" type="primary">Cyp6a17</name>
    <name evidence="17" type="ORF">G6Z76_0001893</name>
</gene>